<organism evidence="7 8">
    <name type="scientific">Ceratopteris richardii</name>
    <name type="common">Triangle waterfern</name>
    <dbReference type="NCBI Taxonomy" id="49495"/>
    <lineage>
        <taxon>Eukaryota</taxon>
        <taxon>Viridiplantae</taxon>
        <taxon>Streptophyta</taxon>
        <taxon>Embryophyta</taxon>
        <taxon>Tracheophyta</taxon>
        <taxon>Polypodiopsida</taxon>
        <taxon>Polypodiidae</taxon>
        <taxon>Polypodiales</taxon>
        <taxon>Pteridineae</taxon>
        <taxon>Pteridaceae</taxon>
        <taxon>Parkerioideae</taxon>
        <taxon>Ceratopteris</taxon>
    </lineage>
</organism>
<dbReference type="OMA" id="VVNDATW"/>
<evidence type="ECO:0000256" key="5">
    <source>
        <dbReference type="ARBA" id="ARBA00023284"/>
    </source>
</evidence>
<protein>
    <recommendedName>
        <fullName evidence="6">Thioredoxin domain-containing protein</fullName>
    </recommendedName>
</protein>
<evidence type="ECO:0000313" key="8">
    <source>
        <dbReference type="Proteomes" id="UP000825935"/>
    </source>
</evidence>
<dbReference type="AlphaFoldDB" id="A0A8T2U4V0"/>
<comment type="caution">
    <text evidence="7">The sequence shown here is derived from an EMBL/GenBank/DDBJ whole genome shotgun (WGS) entry which is preliminary data.</text>
</comment>
<dbReference type="SUPFAM" id="SSF52833">
    <property type="entry name" value="Thioredoxin-like"/>
    <property type="match status" value="1"/>
</dbReference>
<evidence type="ECO:0000313" key="7">
    <source>
        <dbReference type="EMBL" id="KAH7429718.1"/>
    </source>
</evidence>
<dbReference type="Gene3D" id="3.40.30.10">
    <property type="entry name" value="Glutaredoxin"/>
    <property type="match status" value="1"/>
</dbReference>
<dbReference type="GO" id="GO:0005737">
    <property type="term" value="C:cytoplasm"/>
    <property type="evidence" value="ECO:0007669"/>
    <property type="project" value="TreeGrafter"/>
</dbReference>
<dbReference type="OrthoDB" id="2121326at2759"/>
<accession>A0A8T2U4V0</accession>
<dbReference type="FunFam" id="3.40.30.10:FF:000001">
    <property type="entry name" value="Thioredoxin"/>
    <property type="match status" value="1"/>
</dbReference>
<dbReference type="CDD" id="cd02947">
    <property type="entry name" value="TRX_family"/>
    <property type="match status" value="1"/>
</dbReference>
<name>A0A8T2U4V0_CERRI</name>
<dbReference type="PROSITE" id="PS00194">
    <property type="entry name" value="THIOREDOXIN_1"/>
    <property type="match status" value="1"/>
</dbReference>
<dbReference type="EMBL" id="CM035414">
    <property type="protein sequence ID" value="KAH7429718.1"/>
    <property type="molecule type" value="Genomic_DNA"/>
</dbReference>
<proteinExistence type="predicted"/>
<dbReference type="PANTHER" id="PTHR45663:SF11">
    <property type="entry name" value="GEO12009P1"/>
    <property type="match status" value="1"/>
</dbReference>
<dbReference type="InterPro" id="IPR017937">
    <property type="entry name" value="Thioredoxin_CS"/>
</dbReference>
<dbReference type="InterPro" id="IPR036249">
    <property type="entry name" value="Thioredoxin-like_sf"/>
</dbReference>
<dbReference type="InterPro" id="IPR005746">
    <property type="entry name" value="Thioredoxin"/>
</dbReference>
<dbReference type="PANTHER" id="PTHR45663">
    <property type="entry name" value="GEO12009P1"/>
    <property type="match status" value="1"/>
</dbReference>
<dbReference type="Proteomes" id="UP000825935">
    <property type="component" value="Chromosome 9"/>
</dbReference>
<dbReference type="InterPro" id="IPR013766">
    <property type="entry name" value="Thioredoxin_domain"/>
</dbReference>
<keyword evidence="4" id="KW-1015">Disulfide bond</keyword>
<sequence>MAMLLDSAGVALRQGSTPGATAGIVAASSATLSPSYTRVALPSCSGLRRVYPRPRSASASSSSTLRRALRGVVCEQQQETIAPAGVVTDKTWSKLVLQSDIPVLVDFWAPWCGPCRMIAPLVDELAETYKGRVLCLKLNTDESPLTATEYGIRSIPTVIIFKGGVKKDTIIGAVPKAALVSAIERHLDC</sequence>
<feature type="domain" description="Thioredoxin" evidence="6">
    <location>
        <begin position="76"/>
        <end position="188"/>
    </location>
</feature>
<keyword evidence="5" id="KW-0676">Redox-active center</keyword>
<keyword evidence="3" id="KW-0249">Electron transport</keyword>
<evidence type="ECO:0000256" key="1">
    <source>
        <dbReference type="ARBA" id="ARBA00022448"/>
    </source>
</evidence>
<keyword evidence="8" id="KW-1185">Reference proteome</keyword>
<evidence type="ECO:0000256" key="3">
    <source>
        <dbReference type="ARBA" id="ARBA00022982"/>
    </source>
</evidence>
<evidence type="ECO:0000256" key="4">
    <source>
        <dbReference type="ARBA" id="ARBA00023157"/>
    </source>
</evidence>
<dbReference type="GO" id="GO:0015035">
    <property type="term" value="F:protein-disulfide reductase activity"/>
    <property type="evidence" value="ECO:0007669"/>
    <property type="project" value="InterPro"/>
</dbReference>
<evidence type="ECO:0000256" key="2">
    <source>
        <dbReference type="ARBA" id="ARBA00022946"/>
    </source>
</evidence>
<dbReference type="PRINTS" id="PR00421">
    <property type="entry name" value="THIOREDOXIN"/>
</dbReference>
<dbReference type="NCBIfam" id="TIGR01068">
    <property type="entry name" value="thioredoxin"/>
    <property type="match status" value="1"/>
</dbReference>
<reference evidence="7" key="1">
    <citation type="submission" date="2021-08" db="EMBL/GenBank/DDBJ databases">
        <title>WGS assembly of Ceratopteris richardii.</title>
        <authorList>
            <person name="Marchant D.B."/>
            <person name="Chen G."/>
            <person name="Jenkins J."/>
            <person name="Shu S."/>
            <person name="Leebens-Mack J."/>
            <person name="Grimwood J."/>
            <person name="Schmutz J."/>
            <person name="Soltis P."/>
            <person name="Soltis D."/>
            <person name="Chen Z.-H."/>
        </authorList>
    </citation>
    <scope>NUCLEOTIDE SEQUENCE</scope>
    <source>
        <strain evidence="7">Whitten #5841</strain>
        <tissue evidence="7">Leaf</tissue>
    </source>
</reference>
<gene>
    <name evidence="7" type="ORF">KP509_09G062900</name>
</gene>
<keyword evidence="2" id="KW-0809">Transit peptide</keyword>
<dbReference type="PROSITE" id="PS51352">
    <property type="entry name" value="THIOREDOXIN_2"/>
    <property type="match status" value="1"/>
</dbReference>
<evidence type="ECO:0000259" key="6">
    <source>
        <dbReference type="PROSITE" id="PS51352"/>
    </source>
</evidence>
<keyword evidence="1" id="KW-0813">Transport</keyword>
<dbReference type="Pfam" id="PF00085">
    <property type="entry name" value="Thioredoxin"/>
    <property type="match status" value="1"/>
</dbReference>